<dbReference type="EMBL" id="BLXT01001278">
    <property type="protein sequence ID" value="GFN84091.1"/>
    <property type="molecule type" value="Genomic_DNA"/>
</dbReference>
<proteinExistence type="predicted"/>
<dbReference type="Pfam" id="PF13927">
    <property type="entry name" value="Ig_3"/>
    <property type="match status" value="1"/>
</dbReference>
<organism evidence="4 5">
    <name type="scientific">Plakobranchus ocellatus</name>
    <dbReference type="NCBI Taxonomy" id="259542"/>
    <lineage>
        <taxon>Eukaryota</taxon>
        <taxon>Metazoa</taxon>
        <taxon>Spiralia</taxon>
        <taxon>Lophotrochozoa</taxon>
        <taxon>Mollusca</taxon>
        <taxon>Gastropoda</taxon>
        <taxon>Heterobranchia</taxon>
        <taxon>Euthyneura</taxon>
        <taxon>Panpulmonata</taxon>
        <taxon>Sacoglossa</taxon>
        <taxon>Placobranchoidea</taxon>
        <taxon>Plakobranchidae</taxon>
        <taxon>Plakobranchus</taxon>
    </lineage>
</organism>
<keyword evidence="2" id="KW-0472">Membrane</keyword>
<feature type="domain" description="Ig-like" evidence="3">
    <location>
        <begin position="155"/>
        <end position="247"/>
    </location>
</feature>
<dbReference type="SMART" id="SM00408">
    <property type="entry name" value="IGc2"/>
    <property type="match status" value="2"/>
</dbReference>
<gene>
    <name evidence="4" type="ORF">PoB_001059700</name>
</gene>
<keyword evidence="2" id="KW-1133">Transmembrane helix</keyword>
<keyword evidence="2" id="KW-0812">Transmembrane</keyword>
<dbReference type="AlphaFoldDB" id="A0AAV3YMD7"/>
<evidence type="ECO:0000259" key="3">
    <source>
        <dbReference type="PROSITE" id="PS50835"/>
    </source>
</evidence>
<dbReference type="SMART" id="SM00409">
    <property type="entry name" value="IG"/>
    <property type="match status" value="2"/>
</dbReference>
<name>A0AAV3YMD7_9GAST</name>
<dbReference type="InterPro" id="IPR003599">
    <property type="entry name" value="Ig_sub"/>
</dbReference>
<dbReference type="Proteomes" id="UP000735302">
    <property type="component" value="Unassembled WGS sequence"/>
</dbReference>
<dbReference type="InterPro" id="IPR013098">
    <property type="entry name" value="Ig_I-set"/>
</dbReference>
<evidence type="ECO:0000313" key="5">
    <source>
        <dbReference type="Proteomes" id="UP000735302"/>
    </source>
</evidence>
<dbReference type="SUPFAM" id="SSF48726">
    <property type="entry name" value="Immunoglobulin"/>
    <property type="match status" value="2"/>
</dbReference>
<comment type="caution">
    <text evidence="4">The sequence shown here is derived from an EMBL/GenBank/DDBJ whole genome shotgun (WGS) entry which is preliminary data.</text>
</comment>
<reference evidence="4 5" key="1">
    <citation type="journal article" date="2021" name="Elife">
        <title>Chloroplast acquisition without the gene transfer in kleptoplastic sea slugs, Plakobranchus ocellatus.</title>
        <authorList>
            <person name="Maeda T."/>
            <person name="Takahashi S."/>
            <person name="Yoshida T."/>
            <person name="Shimamura S."/>
            <person name="Takaki Y."/>
            <person name="Nagai Y."/>
            <person name="Toyoda A."/>
            <person name="Suzuki Y."/>
            <person name="Arimoto A."/>
            <person name="Ishii H."/>
            <person name="Satoh N."/>
            <person name="Nishiyama T."/>
            <person name="Hasebe M."/>
            <person name="Maruyama T."/>
            <person name="Minagawa J."/>
            <person name="Obokata J."/>
            <person name="Shigenobu S."/>
        </authorList>
    </citation>
    <scope>NUCLEOTIDE SEQUENCE [LARGE SCALE GENOMIC DNA]</scope>
</reference>
<evidence type="ECO:0000256" key="2">
    <source>
        <dbReference type="SAM" id="Phobius"/>
    </source>
</evidence>
<dbReference type="GO" id="GO:0032589">
    <property type="term" value="C:neuron projection membrane"/>
    <property type="evidence" value="ECO:0007669"/>
    <property type="project" value="TreeGrafter"/>
</dbReference>
<feature type="domain" description="Ig-like" evidence="3">
    <location>
        <begin position="44"/>
        <end position="143"/>
    </location>
</feature>
<dbReference type="InterPro" id="IPR013783">
    <property type="entry name" value="Ig-like_fold"/>
</dbReference>
<dbReference type="InterPro" id="IPR003598">
    <property type="entry name" value="Ig_sub2"/>
</dbReference>
<protein>
    <submittedName>
        <fullName evidence="4">Roundabout-like protein 1</fullName>
    </submittedName>
</protein>
<dbReference type="InterPro" id="IPR036179">
    <property type="entry name" value="Ig-like_dom_sf"/>
</dbReference>
<dbReference type="PROSITE" id="PS50835">
    <property type="entry name" value="IG_LIKE"/>
    <property type="match status" value="2"/>
</dbReference>
<dbReference type="GO" id="GO:0050808">
    <property type="term" value="P:synapse organization"/>
    <property type="evidence" value="ECO:0007669"/>
    <property type="project" value="TreeGrafter"/>
</dbReference>
<dbReference type="Gene3D" id="2.60.40.10">
    <property type="entry name" value="Immunoglobulins"/>
    <property type="match status" value="2"/>
</dbReference>
<feature type="transmembrane region" description="Helical" evidence="2">
    <location>
        <begin position="6"/>
        <end position="29"/>
    </location>
</feature>
<evidence type="ECO:0000256" key="1">
    <source>
        <dbReference type="SAM" id="MobiDB-lite"/>
    </source>
</evidence>
<feature type="region of interest" description="Disordered" evidence="1">
    <location>
        <begin position="269"/>
        <end position="289"/>
    </location>
</feature>
<dbReference type="PANTHER" id="PTHR23279">
    <property type="entry name" value="DEFECTIVE PROBOSCIS EXTENSION RESPONSE DPR -RELATED"/>
    <property type="match status" value="1"/>
</dbReference>
<dbReference type="PANTHER" id="PTHR23279:SF36">
    <property type="entry name" value="DEFECTIVE PROBOSCIS EXTENSION RESPONSE 9, ISOFORM A"/>
    <property type="match status" value="1"/>
</dbReference>
<dbReference type="Pfam" id="PF07679">
    <property type="entry name" value="I-set"/>
    <property type="match status" value="1"/>
</dbReference>
<evidence type="ECO:0000313" key="4">
    <source>
        <dbReference type="EMBL" id="GFN84091.1"/>
    </source>
</evidence>
<dbReference type="InterPro" id="IPR007110">
    <property type="entry name" value="Ig-like_dom"/>
</dbReference>
<keyword evidence="5" id="KW-1185">Reference proteome</keyword>
<sequence length="314" mass="35292">MTIDLLTLHIFVVITAALVHIPFAVMGEIKHRNRFHPRKNPTLPFFRPTPTNVTFTKGQEAVLQCAVENLGTKTIVWRRASDPNPITIGEKTFITDRRFRVVHQDHSLTWNLHISRLKKEDSGVYECQVSMKKLKIRQNIRLTVDESTEYKHFKPEIKINGTFYVEKGETLKLICNATGSDYPPDAIDWFKDGDKIKSNGRVTLTNDVSLADSTIISTLAILRGHMADAGTYVCRTSDLQVTSAKVIMLNTGTNNEKRVPFVADNTGATSSTSFSQHGNKNTGSQAQQPPRQTTVLVITLFALMWLWLPHTSIS</sequence>
<dbReference type="InterPro" id="IPR037448">
    <property type="entry name" value="Zig-8"/>
</dbReference>
<accession>A0AAV3YMD7</accession>